<dbReference type="EMBL" id="PIYS01000014">
    <property type="protein sequence ID" value="PKF71411.1"/>
    <property type="molecule type" value="Genomic_DNA"/>
</dbReference>
<reference evidence="2" key="1">
    <citation type="submission" date="2017-12" db="EMBL/GenBank/DDBJ databases">
        <authorList>
            <person name="Yu X.-Y."/>
        </authorList>
    </citation>
    <scope>NUCLEOTIDE SEQUENCE [LARGE SCALE GENOMIC DNA]</scope>
    <source>
        <strain evidence="2">ZYSR67-Z</strain>
    </source>
</reference>
<name>A0A2I0CQJ8_9PSED</name>
<gene>
    <name evidence="1" type="ORF">CW360_08110</name>
</gene>
<evidence type="ECO:0008006" key="3">
    <source>
        <dbReference type="Google" id="ProtNLM"/>
    </source>
</evidence>
<proteinExistence type="predicted"/>
<comment type="caution">
    <text evidence="1">The sequence shown here is derived from an EMBL/GenBank/DDBJ whole genome shotgun (WGS) entry which is preliminary data.</text>
</comment>
<dbReference type="AlphaFoldDB" id="A0A2I0CQJ8"/>
<dbReference type="RefSeq" id="WP_101193351.1">
    <property type="nucleotide sequence ID" value="NZ_PIYS01000014.1"/>
</dbReference>
<protein>
    <recommendedName>
        <fullName evidence="3">Lipoprotein</fullName>
    </recommendedName>
</protein>
<dbReference type="Proteomes" id="UP000242861">
    <property type="component" value="Unassembled WGS sequence"/>
</dbReference>
<evidence type="ECO:0000313" key="2">
    <source>
        <dbReference type="Proteomes" id="UP000242861"/>
    </source>
</evidence>
<sequence>MRLLLAFISSLLLGGCQLFSEAPVAPADEVRLQGQLRLQDGQWLLRPCGEARLFQLDSRQLPGFNQELQRLAEDAGPVLFADLGGYLQAAAQQDGLLQLTQRWRLQGEGPACNDVAFSRLLLRATGNEPAWSIQLGQRGLLLSRPGQPALALPYIEEQLPDGRLQVSSQADGEDIQLWLVSARCVDSMTGAISHLRAELRLNGQRHTGCAYFGGARQAR</sequence>
<organism evidence="1 2">
    <name type="scientific">Pseudomonas fluvialis</name>
    <dbReference type="NCBI Taxonomy" id="1793966"/>
    <lineage>
        <taxon>Bacteria</taxon>
        <taxon>Pseudomonadati</taxon>
        <taxon>Pseudomonadota</taxon>
        <taxon>Gammaproteobacteria</taxon>
        <taxon>Pseudomonadales</taxon>
        <taxon>Pseudomonadaceae</taxon>
        <taxon>Pseudomonas</taxon>
    </lineage>
</organism>
<dbReference type="PROSITE" id="PS51257">
    <property type="entry name" value="PROKAR_LIPOPROTEIN"/>
    <property type="match status" value="1"/>
</dbReference>
<evidence type="ECO:0000313" key="1">
    <source>
        <dbReference type="EMBL" id="PKF71411.1"/>
    </source>
</evidence>
<accession>A0A2I0CQJ8</accession>